<sequence>MQESLLSLLCSETWHRDSEDANQITFHENGTGKLICRTELNVWIAAEFDWQPHDQQAFSRMIDIAKHAGSQANLEAKVDMTLSQRRIPKIGNADMSKYNINESLLVPAAFQPKTYTITLDKGHFVSPYDAQFPECLTEHTPRFQLRLTFDTSPYPPRCEWQNPQEGPDAIKFWEWKQFCGRMSGIAPIECP</sequence>
<keyword evidence="2" id="KW-1185">Reference proteome</keyword>
<proteinExistence type="predicted"/>
<accession>A0AAW0RQN6</accession>
<name>A0AAW0RQN6_9HYPO</name>
<reference evidence="1 2" key="1">
    <citation type="submission" date="2020-02" db="EMBL/GenBank/DDBJ databases">
        <title>Comparative genomics of the hypocrealean fungal genus Beauvera.</title>
        <authorList>
            <person name="Showalter D.N."/>
            <person name="Bushley K.E."/>
            <person name="Rehner S.A."/>
        </authorList>
    </citation>
    <scope>NUCLEOTIDE SEQUENCE [LARGE SCALE GENOMIC DNA]</scope>
    <source>
        <strain evidence="1 2">ARSEF4384</strain>
    </source>
</reference>
<organism evidence="1 2">
    <name type="scientific">Beauveria asiatica</name>
    <dbReference type="NCBI Taxonomy" id="1069075"/>
    <lineage>
        <taxon>Eukaryota</taxon>
        <taxon>Fungi</taxon>
        <taxon>Dikarya</taxon>
        <taxon>Ascomycota</taxon>
        <taxon>Pezizomycotina</taxon>
        <taxon>Sordariomycetes</taxon>
        <taxon>Hypocreomycetidae</taxon>
        <taxon>Hypocreales</taxon>
        <taxon>Cordycipitaceae</taxon>
        <taxon>Beauveria</taxon>
    </lineage>
</organism>
<dbReference type="AlphaFoldDB" id="A0AAW0RQN6"/>
<evidence type="ECO:0000313" key="2">
    <source>
        <dbReference type="Proteomes" id="UP001397290"/>
    </source>
</evidence>
<evidence type="ECO:0000313" key="1">
    <source>
        <dbReference type="EMBL" id="KAK8144534.1"/>
    </source>
</evidence>
<dbReference type="Proteomes" id="UP001397290">
    <property type="component" value="Unassembled WGS sequence"/>
</dbReference>
<evidence type="ECO:0008006" key="3">
    <source>
        <dbReference type="Google" id="ProtNLM"/>
    </source>
</evidence>
<gene>
    <name evidence="1" type="ORF">G3M48_005665</name>
</gene>
<protein>
    <recommendedName>
        <fullName evidence="3">Epoxide hydrolase</fullName>
    </recommendedName>
</protein>
<dbReference type="EMBL" id="JAAHCF010000379">
    <property type="protein sequence ID" value="KAK8144534.1"/>
    <property type="molecule type" value="Genomic_DNA"/>
</dbReference>
<comment type="caution">
    <text evidence="1">The sequence shown here is derived from an EMBL/GenBank/DDBJ whole genome shotgun (WGS) entry which is preliminary data.</text>
</comment>